<gene>
    <name evidence="2" type="ORF">RFI_23542</name>
</gene>
<dbReference type="Proteomes" id="UP000023152">
    <property type="component" value="Unassembled WGS sequence"/>
</dbReference>
<protein>
    <submittedName>
        <fullName evidence="2">Uncharacterized protein</fullName>
    </submittedName>
</protein>
<evidence type="ECO:0000313" key="3">
    <source>
        <dbReference type="Proteomes" id="UP000023152"/>
    </source>
</evidence>
<sequence length="148" mass="16984">MANNNIGENIIDTTVDATLANMRNDERQKQLQELINQNKKYKIHMPNCSNLPEGAEPVTIVEEVEVQAEGAQPEQKKEPESPEPEPDPFINPNIIYNSFERPTSYYLLRWLWCGCFEPRYKITTTYVIGEEWHGCCCGGDSGERCCIR</sequence>
<feature type="non-terminal residue" evidence="2">
    <location>
        <position position="148"/>
    </location>
</feature>
<reference evidence="2 3" key="1">
    <citation type="journal article" date="2013" name="Curr. Biol.">
        <title>The Genome of the Foraminiferan Reticulomyxa filosa.</title>
        <authorList>
            <person name="Glockner G."/>
            <person name="Hulsmann N."/>
            <person name="Schleicher M."/>
            <person name="Noegel A.A."/>
            <person name="Eichinger L."/>
            <person name="Gallinger C."/>
            <person name="Pawlowski J."/>
            <person name="Sierra R."/>
            <person name="Euteneuer U."/>
            <person name="Pillet L."/>
            <person name="Moustafa A."/>
            <person name="Platzer M."/>
            <person name="Groth M."/>
            <person name="Szafranski K."/>
            <person name="Schliwa M."/>
        </authorList>
    </citation>
    <scope>NUCLEOTIDE SEQUENCE [LARGE SCALE GENOMIC DNA]</scope>
</reference>
<feature type="region of interest" description="Disordered" evidence="1">
    <location>
        <begin position="65"/>
        <end position="91"/>
    </location>
</feature>
<keyword evidence="3" id="KW-1185">Reference proteome</keyword>
<proteinExistence type="predicted"/>
<dbReference type="EMBL" id="ASPP01020367">
    <property type="protein sequence ID" value="ETO13825.1"/>
    <property type="molecule type" value="Genomic_DNA"/>
</dbReference>
<organism evidence="2 3">
    <name type="scientific">Reticulomyxa filosa</name>
    <dbReference type="NCBI Taxonomy" id="46433"/>
    <lineage>
        <taxon>Eukaryota</taxon>
        <taxon>Sar</taxon>
        <taxon>Rhizaria</taxon>
        <taxon>Retaria</taxon>
        <taxon>Foraminifera</taxon>
        <taxon>Monothalamids</taxon>
        <taxon>Reticulomyxidae</taxon>
        <taxon>Reticulomyxa</taxon>
    </lineage>
</organism>
<name>X6ML80_RETFI</name>
<dbReference type="AlphaFoldDB" id="X6ML80"/>
<accession>X6ML80</accession>
<evidence type="ECO:0000256" key="1">
    <source>
        <dbReference type="SAM" id="MobiDB-lite"/>
    </source>
</evidence>
<evidence type="ECO:0000313" key="2">
    <source>
        <dbReference type="EMBL" id="ETO13825.1"/>
    </source>
</evidence>
<comment type="caution">
    <text evidence="2">The sequence shown here is derived from an EMBL/GenBank/DDBJ whole genome shotgun (WGS) entry which is preliminary data.</text>
</comment>